<feature type="transmembrane region" description="Helical" evidence="10">
    <location>
        <begin position="12"/>
        <end position="32"/>
    </location>
</feature>
<dbReference type="Pfam" id="PF00672">
    <property type="entry name" value="HAMP"/>
    <property type="match status" value="1"/>
</dbReference>
<dbReference type="CDD" id="cd11386">
    <property type="entry name" value="MCP_signal"/>
    <property type="match status" value="1"/>
</dbReference>
<name>A0ABS9EQN9_9BACT</name>
<keyword evidence="4 10" id="KW-1133">Transmembrane helix</keyword>
<dbReference type="SUPFAM" id="SSF103190">
    <property type="entry name" value="Sensory domain-like"/>
    <property type="match status" value="2"/>
</dbReference>
<sequence>MKGFRLSVGKKIGLTMVPILLIMVIAVAIPAWRLFSNAFVDQAEEQAMAGAMGLLNSMEVAGKRAMDGALALSYRPDLVEAIDGGNRDEIVRMVSPILAELKLDFATVTDSKGVVLARTHSSDRLGDSVSDQSNVASALGGKASWALERGSEIPFSARAGAPIFSEGKVIGVVSAGIRMDDMAFVDEAKRLFKVDVTIFLGDKRFMTTIVKDGDRVIGTSLDPKIADILLKEERSFTGPASILGIPYVTAYEPIRDGDGQVVGISFAGRSVAALNGVRNHILAVTAGIGIAALLLAMMAVALVVKRILRPLGPMAGLARAMAQGDLTFRSDVSQSDEFGDLASDMDHMVDELNGLLSIIDRSVGDLTSSAAALSEYSGEAGAAMDEAKGLVEDTSRSADENSDSLGQINGGIEEVAASATSVASAATEGAEAATTMGATAEEAVAEVERVIEEIKTVTSASKEAMDTMKSLGRSVEDIAGFVATITAIADQTNLLALNAAIEAARAGEAGRGFAVVAEEVRKLAEESNQAAQQVGGLIEDLKEKSRESMEESHRSAESLESTSERASVAQSRLDRTLKAVGTVNQAMQNVAAGAEEQAASAQEMEHSVEKVSQGTRGVAERMERILSTVEETFRASDGVSKESERLAYDAKSLEEMLRRFKLRKGETGLVPSEKDS</sequence>
<feature type="transmembrane region" description="Helical" evidence="10">
    <location>
        <begin position="281"/>
        <end position="304"/>
    </location>
</feature>
<dbReference type="Gene3D" id="3.30.450.20">
    <property type="entry name" value="PAS domain"/>
    <property type="match status" value="1"/>
</dbReference>
<evidence type="ECO:0000256" key="7">
    <source>
        <dbReference type="ARBA" id="ARBA00029447"/>
    </source>
</evidence>
<comment type="similarity">
    <text evidence="7">Belongs to the methyl-accepting chemotaxis (MCP) protein family.</text>
</comment>
<feature type="region of interest" description="Disordered" evidence="9">
    <location>
        <begin position="543"/>
        <end position="570"/>
    </location>
</feature>
<feature type="domain" description="Methyl-accepting transducer" evidence="11">
    <location>
        <begin position="376"/>
        <end position="612"/>
    </location>
</feature>
<dbReference type="SMART" id="SM00283">
    <property type="entry name" value="MA"/>
    <property type="match status" value="1"/>
</dbReference>
<dbReference type="PANTHER" id="PTHR32089:SF112">
    <property type="entry name" value="LYSOZYME-LIKE PROTEIN-RELATED"/>
    <property type="match status" value="1"/>
</dbReference>
<evidence type="ECO:0000313" key="14">
    <source>
        <dbReference type="Proteomes" id="UP001200430"/>
    </source>
</evidence>
<dbReference type="Proteomes" id="UP001200430">
    <property type="component" value="Unassembled WGS sequence"/>
</dbReference>
<feature type="compositionally biased region" description="Polar residues" evidence="9">
    <location>
        <begin position="558"/>
        <end position="570"/>
    </location>
</feature>
<evidence type="ECO:0000259" key="11">
    <source>
        <dbReference type="PROSITE" id="PS50111"/>
    </source>
</evidence>
<dbReference type="Gene3D" id="1.10.287.950">
    <property type="entry name" value="Methyl-accepting chemotaxis protein"/>
    <property type="match status" value="1"/>
</dbReference>
<dbReference type="SUPFAM" id="SSF58104">
    <property type="entry name" value="Methyl-accepting chemotaxis protein (MCP) signaling domain"/>
    <property type="match status" value="1"/>
</dbReference>
<evidence type="ECO:0000259" key="12">
    <source>
        <dbReference type="PROSITE" id="PS50885"/>
    </source>
</evidence>
<evidence type="ECO:0000256" key="1">
    <source>
        <dbReference type="ARBA" id="ARBA00004651"/>
    </source>
</evidence>
<dbReference type="EMBL" id="JAKGUD010000017">
    <property type="protein sequence ID" value="MCF4143496.1"/>
    <property type="molecule type" value="Genomic_DNA"/>
</dbReference>
<evidence type="ECO:0000256" key="2">
    <source>
        <dbReference type="ARBA" id="ARBA00022475"/>
    </source>
</evidence>
<dbReference type="InterPro" id="IPR033463">
    <property type="entry name" value="sCache_3"/>
</dbReference>
<organism evidence="13 14">
    <name type="scientific">Dethiosulfovibrio marinus</name>
    <dbReference type="NCBI Taxonomy" id="133532"/>
    <lineage>
        <taxon>Bacteria</taxon>
        <taxon>Thermotogati</taxon>
        <taxon>Synergistota</taxon>
        <taxon>Synergistia</taxon>
        <taxon>Synergistales</taxon>
        <taxon>Dethiosulfovibrionaceae</taxon>
        <taxon>Dethiosulfovibrio</taxon>
    </lineage>
</organism>
<evidence type="ECO:0000313" key="13">
    <source>
        <dbReference type="EMBL" id="MCF4143496.1"/>
    </source>
</evidence>
<evidence type="ECO:0000256" key="6">
    <source>
        <dbReference type="ARBA" id="ARBA00023224"/>
    </source>
</evidence>
<proteinExistence type="inferred from homology"/>
<dbReference type="PROSITE" id="PS50111">
    <property type="entry name" value="CHEMOTAXIS_TRANSDUC_2"/>
    <property type="match status" value="1"/>
</dbReference>
<dbReference type="CDD" id="cd06225">
    <property type="entry name" value="HAMP"/>
    <property type="match status" value="1"/>
</dbReference>
<feature type="domain" description="HAMP" evidence="12">
    <location>
        <begin position="305"/>
        <end position="357"/>
    </location>
</feature>
<evidence type="ECO:0000256" key="9">
    <source>
        <dbReference type="SAM" id="MobiDB-lite"/>
    </source>
</evidence>
<dbReference type="Gene3D" id="6.10.340.10">
    <property type="match status" value="1"/>
</dbReference>
<dbReference type="Pfam" id="PF17202">
    <property type="entry name" value="sCache_3_3"/>
    <property type="match status" value="1"/>
</dbReference>
<dbReference type="InterPro" id="IPR004089">
    <property type="entry name" value="MCPsignal_dom"/>
</dbReference>
<keyword evidence="2" id="KW-1003">Cell membrane</keyword>
<evidence type="ECO:0000256" key="8">
    <source>
        <dbReference type="PROSITE-ProRule" id="PRU00284"/>
    </source>
</evidence>
<dbReference type="PANTHER" id="PTHR32089">
    <property type="entry name" value="METHYL-ACCEPTING CHEMOTAXIS PROTEIN MCPB"/>
    <property type="match status" value="1"/>
</dbReference>
<gene>
    <name evidence="13" type="ORF">L2W38_11805</name>
</gene>
<feature type="compositionally biased region" description="Basic and acidic residues" evidence="9">
    <location>
        <begin position="543"/>
        <end position="557"/>
    </location>
</feature>
<evidence type="ECO:0000256" key="3">
    <source>
        <dbReference type="ARBA" id="ARBA00022692"/>
    </source>
</evidence>
<keyword evidence="3 10" id="KW-0812">Transmembrane</keyword>
<dbReference type="Pfam" id="PF00015">
    <property type="entry name" value="MCPsignal"/>
    <property type="match status" value="1"/>
</dbReference>
<feature type="region of interest" description="Disordered" evidence="9">
    <location>
        <begin position="594"/>
        <end position="616"/>
    </location>
</feature>
<evidence type="ECO:0000256" key="4">
    <source>
        <dbReference type="ARBA" id="ARBA00022989"/>
    </source>
</evidence>
<dbReference type="SMART" id="SM00304">
    <property type="entry name" value="HAMP"/>
    <property type="match status" value="1"/>
</dbReference>
<dbReference type="InterPro" id="IPR003660">
    <property type="entry name" value="HAMP_dom"/>
</dbReference>
<comment type="subcellular location">
    <subcellularLocation>
        <location evidence="1">Cell membrane</location>
        <topology evidence="1">Multi-pass membrane protein</topology>
    </subcellularLocation>
</comment>
<keyword evidence="6 8" id="KW-0807">Transducer</keyword>
<reference evidence="13 14" key="1">
    <citation type="submission" date="2022-01" db="EMBL/GenBank/DDBJ databases">
        <title>Dethiosulfovibrio faecalis sp. nov., a novel proteolytic, non-sulfur-reducing bacterium isolated from a marine aquaculture solid waste bioreactor.</title>
        <authorList>
            <person name="Grabowski S."/>
            <person name="Apolinario E."/>
            <person name="Schneider N."/>
            <person name="Marshall C.W."/>
            <person name="Sowers K.R."/>
        </authorList>
    </citation>
    <scope>NUCLEOTIDE SEQUENCE [LARGE SCALE GENOMIC DNA]</scope>
    <source>
        <strain evidence="13 14">DSM 12537</strain>
    </source>
</reference>
<protein>
    <submittedName>
        <fullName evidence="13">Methyl-accepting chemotaxis protein</fullName>
    </submittedName>
</protein>
<comment type="caution">
    <text evidence="13">The sequence shown here is derived from an EMBL/GenBank/DDBJ whole genome shotgun (WGS) entry which is preliminary data.</text>
</comment>
<dbReference type="PROSITE" id="PS50885">
    <property type="entry name" value="HAMP"/>
    <property type="match status" value="1"/>
</dbReference>
<dbReference type="RefSeq" id="WP_236100196.1">
    <property type="nucleotide sequence ID" value="NZ_JAKGUD010000017.1"/>
</dbReference>
<dbReference type="InterPro" id="IPR029151">
    <property type="entry name" value="Sensor-like_sf"/>
</dbReference>
<evidence type="ECO:0000256" key="5">
    <source>
        <dbReference type="ARBA" id="ARBA00023136"/>
    </source>
</evidence>
<accession>A0ABS9EQN9</accession>
<keyword evidence="14" id="KW-1185">Reference proteome</keyword>
<keyword evidence="5 10" id="KW-0472">Membrane</keyword>
<evidence type="ECO:0000256" key="10">
    <source>
        <dbReference type="SAM" id="Phobius"/>
    </source>
</evidence>